<dbReference type="Proteomes" id="UP000297527">
    <property type="component" value="Unassembled WGS sequence"/>
</dbReference>
<keyword evidence="10" id="KW-1185">Reference proteome</keyword>
<keyword evidence="4 7" id="KW-0472">Membrane</keyword>
<comment type="subcellular location">
    <subcellularLocation>
        <location evidence="1">Membrane</location>
        <topology evidence="1">Multi-pass membrane protein</topology>
    </subcellularLocation>
</comment>
<evidence type="ECO:0000256" key="3">
    <source>
        <dbReference type="ARBA" id="ARBA00022989"/>
    </source>
</evidence>
<proteinExistence type="inferred from homology"/>
<evidence type="ECO:0000256" key="1">
    <source>
        <dbReference type="ARBA" id="ARBA00004141"/>
    </source>
</evidence>
<feature type="transmembrane region" description="Helical" evidence="7">
    <location>
        <begin position="20"/>
        <end position="39"/>
    </location>
</feature>
<feature type="transmembrane region" description="Helical" evidence="7">
    <location>
        <begin position="137"/>
        <end position="159"/>
    </location>
</feature>
<keyword evidence="3 7" id="KW-1133">Transmembrane helix</keyword>
<dbReference type="OrthoDB" id="3529975at2759"/>
<comment type="similarity">
    <text evidence="5">Belongs to the SAT4 family.</text>
</comment>
<organism evidence="9 10">
    <name type="scientific">Botryotinia convoluta</name>
    <dbReference type="NCBI Taxonomy" id="54673"/>
    <lineage>
        <taxon>Eukaryota</taxon>
        <taxon>Fungi</taxon>
        <taxon>Dikarya</taxon>
        <taxon>Ascomycota</taxon>
        <taxon>Pezizomycotina</taxon>
        <taxon>Leotiomycetes</taxon>
        <taxon>Helotiales</taxon>
        <taxon>Sclerotiniaceae</taxon>
        <taxon>Botryotinia</taxon>
    </lineage>
</organism>
<evidence type="ECO:0000256" key="5">
    <source>
        <dbReference type="ARBA" id="ARBA00038359"/>
    </source>
</evidence>
<evidence type="ECO:0000256" key="6">
    <source>
        <dbReference type="SAM" id="MobiDB-lite"/>
    </source>
</evidence>
<feature type="transmembrane region" description="Helical" evidence="7">
    <location>
        <begin position="220"/>
        <end position="240"/>
    </location>
</feature>
<dbReference type="GO" id="GO:0016020">
    <property type="term" value="C:membrane"/>
    <property type="evidence" value="ECO:0007669"/>
    <property type="project" value="UniProtKB-SubCell"/>
</dbReference>
<dbReference type="EMBL" id="PQXN01000003">
    <property type="protein sequence ID" value="TGO65236.1"/>
    <property type="molecule type" value="Genomic_DNA"/>
</dbReference>
<feature type="transmembrane region" description="Helical" evidence="7">
    <location>
        <begin position="103"/>
        <end position="125"/>
    </location>
</feature>
<reference evidence="9 10" key="1">
    <citation type="submission" date="2017-12" db="EMBL/GenBank/DDBJ databases">
        <title>Comparative genomics of Botrytis spp.</title>
        <authorList>
            <person name="Valero-Jimenez C.A."/>
            <person name="Tapia P."/>
            <person name="Veloso J."/>
            <person name="Silva-Moreno E."/>
            <person name="Staats M."/>
            <person name="Valdes J.H."/>
            <person name="Van Kan J.A.L."/>
        </authorList>
    </citation>
    <scope>NUCLEOTIDE SEQUENCE [LARGE SCALE GENOMIC DNA]</scope>
    <source>
        <strain evidence="9 10">MUCL11595</strain>
    </source>
</reference>
<feature type="transmembrane region" description="Helical" evidence="7">
    <location>
        <begin position="51"/>
        <end position="73"/>
    </location>
</feature>
<feature type="domain" description="Rhodopsin" evidence="8">
    <location>
        <begin position="39"/>
        <end position="281"/>
    </location>
</feature>
<dbReference type="InterPro" id="IPR052337">
    <property type="entry name" value="SAT4-like"/>
</dbReference>
<feature type="region of interest" description="Disordered" evidence="6">
    <location>
        <begin position="297"/>
        <end position="316"/>
    </location>
</feature>
<evidence type="ECO:0000313" key="10">
    <source>
        <dbReference type="Proteomes" id="UP000297527"/>
    </source>
</evidence>
<comment type="caution">
    <text evidence="9">The sequence shown here is derived from an EMBL/GenBank/DDBJ whole genome shotgun (WGS) entry which is preliminary data.</text>
</comment>
<evidence type="ECO:0000256" key="7">
    <source>
        <dbReference type="SAM" id="Phobius"/>
    </source>
</evidence>
<dbReference type="PANTHER" id="PTHR33048">
    <property type="entry name" value="PTH11-LIKE INTEGRAL MEMBRANE PROTEIN (AFU_ORTHOLOGUE AFUA_5G11245)"/>
    <property type="match status" value="1"/>
</dbReference>
<evidence type="ECO:0000256" key="4">
    <source>
        <dbReference type="ARBA" id="ARBA00023136"/>
    </source>
</evidence>
<accession>A0A4Z1IV59</accession>
<name>A0A4Z1IV59_9HELO</name>
<dbReference type="InterPro" id="IPR049326">
    <property type="entry name" value="Rhodopsin_dom_fungi"/>
</dbReference>
<dbReference type="Pfam" id="PF20684">
    <property type="entry name" value="Fung_rhodopsin"/>
    <property type="match status" value="1"/>
</dbReference>
<evidence type="ECO:0000256" key="2">
    <source>
        <dbReference type="ARBA" id="ARBA00022692"/>
    </source>
</evidence>
<feature type="transmembrane region" description="Helical" evidence="7">
    <location>
        <begin position="188"/>
        <end position="208"/>
    </location>
</feature>
<protein>
    <recommendedName>
        <fullName evidence="8">Rhodopsin domain-containing protein</fullName>
    </recommendedName>
</protein>
<evidence type="ECO:0000259" key="8">
    <source>
        <dbReference type="Pfam" id="PF20684"/>
    </source>
</evidence>
<evidence type="ECO:0000313" key="9">
    <source>
        <dbReference type="EMBL" id="TGO65236.1"/>
    </source>
</evidence>
<sequence>MASTSLNSLPDGIDPSYGGLKLTIFTCILLVVVSLCVSLRFYTRWLVKAPWALDDILVFAALVFQTALAAILFDALRTAGLGYHTSYLEYTAPWKVQRWGKELFAGTIVYLLCATAPKYAILLLYKRLFIINKVRICVYALMATLVVYTIVMIAVALAACRPFAANFDPTIPGAKCINKEDLYRWGPIVNIATDIAMLILPMPIIWNLHTTRRLKLGLTLTFLTGSLGLIISIIRIPIFFQANSFTDGTYTGAELMIWTQLETACYLISACLMTLRPLLEKVGQSRIVQTIKGSRPGEAARGVFSSPKPSEGRSGENKAFDLKLQSLQPSHQVRIHAQGFHRLNNSTVDIDSSEILVRTDLGLKRSEGWVGSKYITALYSGWTYTYADGQTVK</sequence>
<dbReference type="AlphaFoldDB" id="A0A4Z1IV59"/>
<dbReference type="PANTHER" id="PTHR33048:SF47">
    <property type="entry name" value="INTEGRAL MEMBRANE PROTEIN-RELATED"/>
    <property type="match status" value="1"/>
</dbReference>
<gene>
    <name evidence="9" type="ORF">BCON_0003g00300</name>
</gene>
<keyword evidence="2 7" id="KW-0812">Transmembrane</keyword>